<feature type="compositionally biased region" description="Basic and acidic residues" evidence="1">
    <location>
        <begin position="51"/>
        <end position="60"/>
    </location>
</feature>
<dbReference type="OMA" id="NIWGETE"/>
<evidence type="ECO:0000313" key="2">
    <source>
        <dbReference type="EMBL" id="CDW90393.1"/>
    </source>
</evidence>
<feature type="compositionally biased region" description="Acidic residues" evidence="1">
    <location>
        <begin position="134"/>
        <end position="143"/>
    </location>
</feature>
<gene>
    <name evidence="2" type="primary">Contig17143.g18267</name>
    <name evidence="2" type="ORF">STYLEM_19536</name>
</gene>
<feature type="compositionally biased region" description="Acidic residues" evidence="1">
    <location>
        <begin position="1297"/>
        <end position="1311"/>
    </location>
</feature>
<feature type="compositionally biased region" description="Acidic residues" evidence="1">
    <location>
        <begin position="8"/>
        <end position="17"/>
    </location>
</feature>
<feature type="compositionally biased region" description="Polar residues" evidence="1">
    <location>
        <begin position="877"/>
        <end position="887"/>
    </location>
</feature>
<feature type="compositionally biased region" description="Polar residues" evidence="1">
    <location>
        <begin position="120"/>
        <end position="129"/>
    </location>
</feature>
<feature type="compositionally biased region" description="Acidic residues" evidence="1">
    <location>
        <begin position="981"/>
        <end position="991"/>
    </location>
</feature>
<dbReference type="InParanoid" id="A0A078BA47"/>
<feature type="compositionally biased region" description="Polar residues" evidence="1">
    <location>
        <begin position="158"/>
        <end position="178"/>
    </location>
</feature>
<feature type="compositionally biased region" description="Basic and acidic residues" evidence="1">
    <location>
        <begin position="109"/>
        <end position="119"/>
    </location>
</feature>
<feature type="compositionally biased region" description="Basic and acidic residues" evidence="1">
    <location>
        <begin position="463"/>
        <end position="482"/>
    </location>
</feature>
<feature type="compositionally biased region" description="Acidic residues" evidence="1">
    <location>
        <begin position="341"/>
        <end position="350"/>
    </location>
</feature>
<feature type="region of interest" description="Disordered" evidence="1">
    <location>
        <begin position="542"/>
        <end position="588"/>
    </location>
</feature>
<evidence type="ECO:0000256" key="1">
    <source>
        <dbReference type="SAM" id="MobiDB-lite"/>
    </source>
</evidence>
<organism evidence="2 3">
    <name type="scientific">Stylonychia lemnae</name>
    <name type="common">Ciliate</name>
    <dbReference type="NCBI Taxonomy" id="5949"/>
    <lineage>
        <taxon>Eukaryota</taxon>
        <taxon>Sar</taxon>
        <taxon>Alveolata</taxon>
        <taxon>Ciliophora</taxon>
        <taxon>Intramacronucleata</taxon>
        <taxon>Spirotrichea</taxon>
        <taxon>Stichotrichia</taxon>
        <taxon>Sporadotrichida</taxon>
        <taxon>Oxytrichidae</taxon>
        <taxon>Stylonychinae</taxon>
        <taxon>Stylonychia</taxon>
    </lineage>
</organism>
<feature type="compositionally biased region" description="Low complexity" evidence="1">
    <location>
        <begin position="251"/>
        <end position="262"/>
    </location>
</feature>
<keyword evidence="3" id="KW-1185">Reference proteome</keyword>
<feature type="compositionally biased region" description="Polar residues" evidence="1">
    <location>
        <begin position="964"/>
        <end position="977"/>
    </location>
</feature>
<reference evidence="2 3" key="1">
    <citation type="submission" date="2014-06" db="EMBL/GenBank/DDBJ databases">
        <authorList>
            <person name="Swart Estienne"/>
        </authorList>
    </citation>
    <scope>NUCLEOTIDE SEQUENCE [LARGE SCALE GENOMIC DNA]</scope>
    <source>
        <strain evidence="2 3">130c</strain>
    </source>
</reference>
<name>A0A078BA47_STYLE</name>
<feature type="compositionally biased region" description="Polar residues" evidence="1">
    <location>
        <begin position="187"/>
        <end position="224"/>
    </location>
</feature>
<dbReference type="EMBL" id="CCKQ01018429">
    <property type="protein sequence ID" value="CDW90393.1"/>
    <property type="molecule type" value="Genomic_DNA"/>
</dbReference>
<accession>A0A078BA47</accession>
<feature type="region of interest" description="Disordered" evidence="1">
    <location>
        <begin position="610"/>
        <end position="649"/>
    </location>
</feature>
<feature type="compositionally biased region" description="Basic and acidic residues" evidence="1">
    <location>
        <begin position="294"/>
        <end position="307"/>
    </location>
</feature>
<dbReference type="Proteomes" id="UP000039865">
    <property type="component" value="Unassembled WGS sequence"/>
</dbReference>
<feature type="region of interest" description="Disordered" evidence="1">
    <location>
        <begin position="964"/>
        <end position="991"/>
    </location>
</feature>
<feature type="region of interest" description="Disordered" evidence="1">
    <location>
        <begin position="463"/>
        <end position="504"/>
    </location>
</feature>
<feature type="compositionally biased region" description="Polar residues" evidence="1">
    <location>
        <begin position="38"/>
        <end position="49"/>
    </location>
</feature>
<feature type="compositionally biased region" description="Polar residues" evidence="1">
    <location>
        <begin position="1312"/>
        <end position="1323"/>
    </location>
</feature>
<feature type="compositionally biased region" description="Polar residues" evidence="1">
    <location>
        <begin position="1267"/>
        <end position="1291"/>
    </location>
</feature>
<feature type="compositionally biased region" description="Acidic residues" evidence="1">
    <location>
        <begin position="917"/>
        <end position="933"/>
    </location>
</feature>
<feature type="compositionally biased region" description="Basic and acidic residues" evidence="1">
    <location>
        <begin position="240"/>
        <end position="249"/>
    </location>
</feature>
<feature type="region of interest" description="Disordered" evidence="1">
    <location>
        <begin position="1"/>
        <end position="376"/>
    </location>
</feature>
<feature type="region of interest" description="Disordered" evidence="1">
    <location>
        <begin position="1267"/>
        <end position="1337"/>
    </location>
</feature>
<sequence length="1427" mass="164950">MWSKFGDQNDDANEEEDKQNNEDAAGFDDFQDGWAQPQWAQMDTNNVDQNEMEHKLSEKDKEEDDDGDDWASQAFQQADTFSKNPFSDDTGQKEAQVEGFLNPFGDDQTQEKQKIETKIETQVQFGFPNQEQQQDQEDEDDDGFQVSWADQFAAIAYQQPNENQQNHQSAGKQETLIQNELEEESWVNFQNNSPEVESIQSAQNKSTDNQQDLAQKSSTSQVSTPDEEIQQQHLNSSQENFDHIKDNYIKEFSSNEKNSQQNSEKKQITVKDQDDFVRKEEVKSENNEFGDFGDESKQNDDNTKQSFEEQNQLQEDQSYLKEEQVFPAVIEQTKQSNPFGEEGDLEDQLEDGGWANQFSLQQPIQLEEEQRDAQQENKVTNDINQLLNTNIIQKEDQKNLDDIEEIKSIEDIKNEINDVLSSDEEGRTESVPKNDHLQQQQEVEDPFSDQIWGEAVSESLAKVEDHQSKYEEQSKSENKQEEIQELIDSVGDKSQTIERDQESSIINNEVENRAFSDIISYNQIEQNQLEQELLQKEFEKLQTSEEANGMQEMDKGHNPNIQAKQNEQESLTQQLSSQQEGVIQHENLSNQEIRNKDLLIQDNNQNLAQESQIQQNQDQNLNFEEEEEFSWAQTDFQSQPQVTQSDQNKYQESLISEKESEIQENHDFTSNNYQEKEEEFVTQEIKPLHEVSQQQVVEVKPQEDFKNIWGETEDEKAPSDQEDDNNGDGFGWGWTNPSFTQQEETQINQNQVLSNEKSLTNNEQVNEQLTIGENQQIEDNNEEDNFEEFEDAKVENVLVTEQTPHEGLKSDSKIFSQNDRITEAHQEIQKDLQPNQQLGQNNQILFQTFTQNNIEEKLSNQDEEDGFDDFEDAQDPYKNQQHQQIEQTSDKQSESDEDQPAWANYNNLDDNNKNNENENEDDNDGFDDFEDAPTENQQTINEEPKLQVEEDDYEDFDDGQVKISTSQNQPLNQQVDQKNQDDEDEGFDDFEDAEDKNTKTIEVQQEPQIIQQSASIQVGQLNKKDPNKINTLLDIYQSQDLLKEHLQFGIMKLVKSQQTQSYLKQTSLTMIKEDLPLVPSVQIESSAFGNVLNQKSQPVKQNQNQINIEAFETYTDNQNKQHSLISFKDFIINVQYDCTTNDTTSKFALSKKNKQQNDALFSLKFSMDEDQGQIHQFERKIKEQSQASNMKWDKNIFRENIVQKYKIKLPSSLKAGESSANSNKELADANIEKIQQMQKAESIIQTDIMSPITRTNDHKNNRQLAIQTNKLEAKSTNNPDSAKPSRSTRNKINFIDENMDGAFDDNDEDQPEQTGQRVTTTYYSEDEAEESKDDGVDDFLGAPQVQIIGQDNKDFVKDTFAKFGLNMNLYNPGESMIQNAGPEDINLGSMATKRHHNEKVQRILDILPDYGFMLDTKLALPQTFFME</sequence>
<feature type="compositionally biased region" description="Acidic residues" evidence="1">
    <location>
        <begin position="1324"/>
        <end position="1337"/>
    </location>
</feature>
<feature type="compositionally biased region" description="Basic and acidic residues" evidence="1">
    <location>
        <begin position="424"/>
        <end position="436"/>
    </location>
</feature>
<dbReference type="OrthoDB" id="10690107at2759"/>
<feature type="compositionally biased region" description="Polar residues" evidence="1">
    <location>
        <begin position="631"/>
        <end position="649"/>
    </location>
</feature>
<feature type="compositionally biased region" description="Low complexity" evidence="1">
    <location>
        <begin position="568"/>
        <end position="580"/>
    </location>
</feature>
<evidence type="ECO:0000313" key="3">
    <source>
        <dbReference type="Proteomes" id="UP000039865"/>
    </source>
</evidence>
<feature type="compositionally biased region" description="Basic and acidic residues" evidence="1">
    <location>
        <begin position="263"/>
        <end position="286"/>
    </location>
</feature>
<feature type="region of interest" description="Disordered" evidence="1">
    <location>
        <begin position="712"/>
        <end position="738"/>
    </location>
</feature>
<feature type="compositionally biased region" description="Polar residues" evidence="1">
    <location>
        <begin position="308"/>
        <end position="317"/>
    </location>
</feature>
<feature type="compositionally biased region" description="Acidic residues" evidence="1">
    <location>
        <begin position="861"/>
        <end position="874"/>
    </location>
</feature>
<proteinExistence type="predicted"/>
<feature type="compositionally biased region" description="Polar residues" evidence="1">
    <location>
        <begin position="73"/>
        <end position="89"/>
    </location>
</feature>
<protein>
    <submittedName>
        <fullName evidence="2">Uncharacterized protein</fullName>
    </submittedName>
</protein>
<feature type="compositionally biased region" description="Low complexity" evidence="1">
    <location>
        <begin position="610"/>
        <end position="622"/>
    </location>
</feature>
<feature type="region of interest" description="Disordered" evidence="1">
    <location>
        <begin position="860"/>
        <end position="947"/>
    </location>
</feature>
<feature type="region of interest" description="Disordered" evidence="1">
    <location>
        <begin position="418"/>
        <end position="446"/>
    </location>
</feature>